<name>A0A540LYP3_MALBA</name>
<evidence type="ECO:0000313" key="1">
    <source>
        <dbReference type="EMBL" id="TQD91613.1"/>
    </source>
</evidence>
<keyword evidence="2" id="KW-1185">Reference proteome</keyword>
<dbReference type="EMBL" id="VIEB01000413">
    <property type="protein sequence ID" value="TQD91613.1"/>
    <property type="molecule type" value="Genomic_DNA"/>
</dbReference>
<reference evidence="1 2" key="1">
    <citation type="journal article" date="2019" name="G3 (Bethesda)">
        <title>Sequencing of a Wild Apple (Malus baccata) Genome Unravels the Differences Between Cultivated and Wild Apple Species Regarding Disease Resistance and Cold Tolerance.</title>
        <authorList>
            <person name="Chen X."/>
        </authorList>
    </citation>
    <scope>NUCLEOTIDE SEQUENCE [LARGE SCALE GENOMIC DNA]</scope>
    <source>
        <strain evidence="2">cv. Shandingzi</strain>
        <tissue evidence="1">Leaves</tissue>
    </source>
</reference>
<comment type="caution">
    <text evidence="1">The sequence shown here is derived from an EMBL/GenBank/DDBJ whole genome shotgun (WGS) entry which is preliminary data.</text>
</comment>
<dbReference type="AlphaFoldDB" id="A0A540LYP3"/>
<proteinExistence type="predicted"/>
<organism evidence="1 2">
    <name type="scientific">Malus baccata</name>
    <name type="common">Siberian crab apple</name>
    <name type="synonym">Pyrus baccata</name>
    <dbReference type="NCBI Taxonomy" id="106549"/>
    <lineage>
        <taxon>Eukaryota</taxon>
        <taxon>Viridiplantae</taxon>
        <taxon>Streptophyta</taxon>
        <taxon>Embryophyta</taxon>
        <taxon>Tracheophyta</taxon>
        <taxon>Spermatophyta</taxon>
        <taxon>Magnoliopsida</taxon>
        <taxon>eudicotyledons</taxon>
        <taxon>Gunneridae</taxon>
        <taxon>Pentapetalae</taxon>
        <taxon>rosids</taxon>
        <taxon>fabids</taxon>
        <taxon>Rosales</taxon>
        <taxon>Rosaceae</taxon>
        <taxon>Amygdaloideae</taxon>
        <taxon>Maleae</taxon>
        <taxon>Malus</taxon>
    </lineage>
</organism>
<sequence>MIDINGRFRELNYDVYCMGSVAKYAFKSLKYSFKGNSERMGKTNECNIELLKINKSVKFEEADDVVLLASKVSETIIDFAGTGTNLCAIVLPKGVLMSSDARITNLDSTKKLFLVRLHIWMKNVNSKIVDVGFLMENVGSEAIDDGFLMDDEFLMENAGPEVVDNGLLMENAGFEKMHVPKTYVISRFCDIVHIKNCKADGCRCSMIDINGWSRELNYNVYCMGSVAKYAFKSLKYSFKGNYERMGKTNECNIELLKINKSVKFEEADDVVLLAMLVSSFRIVSCEAPYLGI</sequence>
<dbReference type="Proteomes" id="UP000315295">
    <property type="component" value="Unassembled WGS sequence"/>
</dbReference>
<gene>
    <name evidence="1" type="ORF">C1H46_022796</name>
</gene>
<evidence type="ECO:0000313" key="2">
    <source>
        <dbReference type="Proteomes" id="UP000315295"/>
    </source>
</evidence>
<protein>
    <submittedName>
        <fullName evidence="1">Uncharacterized protein</fullName>
    </submittedName>
</protein>
<accession>A0A540LYP3</accession>